<feature type="chain" id="PRO_5032389127" description="Peptidase S1 domain-containing protein" evidence="7">
    <location>
        <begin position="23"/>
        <end position="307"/>
    </location>
</feature>
<accession>A0A803SXH3</accession>
<dbReference type="PANTHER" id="PTHR24252:SF21">
    <property type="entry name" value="TRANSMEMBRANE SERINE PROTEASE 12"/>
    <property type="match status" value="1"/>
</dbReference>
<dbReference type="Proteomes" id="UP000001646">
    <property type="component" value="Chromosome 2"/>
</dbReference>
<keyword evidence="3 6" id="KW-0378">Hydrolase</keyword>
<reference evidence="9 10" key="1">
    <citation type="submission" date="2009-12" db="EMBL/GenBank/DDBJ databases">
        <title>The Genome Sequence of Anolis carolinensis (Green Anole Lizard).</title>
        <authorList>
            <consortium name="The Genome Sequencing Platform"/>
            <person name="Di Palma F."/>
            <person name="Alfoldi J."/>
            <person name="Heiman D."/>
            <person name="Young S."/>
            <person name="Grabherr M."/>
            <person name="Johnson J."/>
            <person name="Lander E.S."/>
            <person name="Lindblad-Toh K."/>
        </authorList>
    </citation>
    <scope>NUCLEOTIDE SEQUENCE [LARGE SCALE GENOMIC DNA]</scope>
    <source>
        <strain evidence="9 10">JBL SC #1</strain>
    </source>
</reference>
<dbReference type="Gene3D" id="2.40.10.10">
    <property type="entry name" value="Trypsin-like serine proteases"/>
    <property type="match status" value="2"/>
</dbReference>
<dbReference type="GO" id="GO:0035821">
    <property type="term" value="P:modulation of process of another organism"/>
    <property type="evidence" value="ECO:0007669"/>
    <property type="project" value="UniProtKB-ARBA"/>
</dbReference>
<reference evidence="9" key="3">
    <citation type="submission" date="2025-09" db="UniProtKB">
        <authorList>
            <consortium name="Ensembl"/>
        </authorList>
    </citation>
    <scope>IDENTIFICATION</scope>
</reference>
<feature type="signal peptide" evidence="7">
    <location>
        <begin position="1"/>
        <end position="22"/>
    </location>
</feature>
<dbReference type="PROSITE" id="PS00134">
    <property type="entry name" value="TRYPSIN_HIS"/>
    <property type="match status" value="1"/>
</dbReference>
<keyword evidence="10" id="KW-1185">Reference proteome</keyword>
<evidence type="ECO:0000256" key="4">
    <source>
        <dbReference type="ARBA" id="ARBA00022825"/>
    </source>
</evidence>
<protein>
    <recommendedName>
        <fullName evidence="8">Peptidase S1 domain-containing protein</fullName>
    </recommendedName>
</protein>
<keyword evidence="4 6" id="KW-0720">Serine protease</keyword>
<dbReference type="SMART" id="SM00020">
    <property type="entry name" value="Tryp_SPc"/>
    <property type="match status" value="1"/>
</dbReference>
<dbReference type="InterPro" id="IPR018114">
    <property type="entry name" value="TRYPSIN_HIS"/>
</dbReference>
<comment type="similarity">
    <text evidence="1">Belongs to the peptidase S1 family. Snake venom subfamily.</text>
</comment>
<dbReference type="GeneID" id="100551988"/>
<dbReference type="InterPro" id="IPR033116">
    <property type="entry name" value="TRYPSIN_SER"/>
</dbReference>
<feature type="domain" description="Peptidase S1" evidence="8">
    <location>
        <begin position="46"/>
        <end position="285"/>
    </location>
</feature>
<keyword evidence="7" id="KW-0732">Signal</keyword>
<reference evidence="9" key="2">
    <citation type="submission" date="2025-08" db="UniProtKB">
        <authorList>
            <consortium name="Ensembl"/>
        </authorList>
    </citation>
    <scope>IDENTIFICATION</scope>
</reference>
<evidence type="ECO:0000256" key="7">
    <source>
        <dbReference type="SAM" id="SignalP"/>
    </source>
</evidence>
<dbReference type="PRINTS" id="PR00722">
    <property type="entry name" value="CHYMOTRYPSIN"/>
</dbReference>
<evidence type="ECO:0000313" key="9">
    <source>
        <dbReference type="Ensembl" id="ENSACAP00000027663.1"/>
    </source>
</evidence>
<dbReference type="SUPFAM" id="SSF50494">
    <property type="entry name" value="Trypsin-like serine proteases"/>
    <property type="match status" value="1"/>
</dbReference>
<dbReference type="Pfam" id="PF00089">
    <property type="entry name" value="Trypsin"/>
    <property type="match status" value="1"/>
</dbReference>
<dbReference type="GO" id="GO:0006508">
    <property type="term" value="P:proteolysis"/>
    <property type="evidence" value="ECO:0007669"/>
    <property type="project" value="UniProtKB-KW"/>
</dbReference>
<evidence type="ECO:0000259" key="8">
    <source>
        <dbReference type="PROSITE" id="PS50240"/>
    </source>
</evidence>
<dbReference type="InterPro" id="IPR001254">
    <property type="entry name" value="Trypsin_dom"/>
</dbReference>
<organism evidence="9 10">
    <name type="scientific">Anolis carolinensis</name>
    <name type="common">Green anole</name>
    <name type="synonym">American chameleon</name>
    <dbReference type="NCBI Taxonomy" id="28377"/>
    <lineage>
        <taxon>Eukaryota</taxon>
        <taxon>Metazoa</taxon>
        <taxon>Chordata</taxon>
        <taxon>Craniata</taxon>
        <taxon>Vertebrata</taxon>
        <taxon>Euteleostomi</taxon>
        <taxon>Lepidosauria</taxon>
        <taxon>Squamata</taxon>
        <taxon>Bifurcata</taxon>
        <taxon>Unidentata</taxon>
        <taxon>Episquamata</taxon>
        <taxon>Toxicofera</taxon>
        <taxon>Iguania</taxon>
        <taxon>Dactyloidae</taxon>
        <taxon>Anolis</taxon>
    </lineage>
</organism>
<dbReference type="PROSITE" id="PS00135">
    <property type="entry name" value="TRYPSIN_SER"/>
    <property type="match status" value="1"/>
</dbReference>
<dbReference type="Ensembl" id="ENSACAT00000056915.1">
    <property type="protein sequence ID" value="ENSACAP00000027663.1"/>
    <property type="gene ID" value="ENSACAG00000039731.1"/>
</dbReference>
<evidence type="ECO:0000313" key="10">
    <source>
        <dbReference type="Proteomes" id="UP000001646"/>
    </source>
</evidence>
<dbReference type="InParanoid" id="A0A803SXH3"/>
<dbReference type="PANTHER" id="PTHR24252">
    <property type="entry name" value="ACROSIN-RELATED"/>
    <property type="match status" value="1"/>
</dbReference>
<dbReference type="InterPro" id="IPR009003">
    <property type="entry name" value="Peptidase_S1_PA"/>
</dbReference>
<evidence type="ECO:0000256" key="3">
    <source>
        <dbReference type="ARBA" id="ARBA00022801"/>
    </source>
</evidence>
<dbReference type="KEGG" id="acs:100551988"/>
<name>A0A803SXH3_ANOCA</name>
<proteinExistence type="inferred from homology"/>
<dbReference type="FunFam" id="2.40.10.10:FF:000003">
    <property type="entry name" value="Transmembrane serine protease 3"/>
    <property type="match status" value="1"/>
</dbReference>
<dbReference type="PROSITE" id="PS50240">
    <property type="entry name" value="TRYPSIN_DOM"/>
    <property type="match status" value="1"/>
</dbReference>
<dbReference type="CDD" id="cd00190">
    <property type="entry name" value="Tryp_SPc"/>
    <property type="match status" value="1"/>
</dbReference>
<evidence type="ECO:0000256" key="5">
    <source>
        <dbReference type="ARBA" id="ARBA00023157"/>
    </source>
</evidence>
<gene>
    <name evidence="9" type="primary">LOC100551988</name>
</gene>
<sequence>MRRSLLPAIFSLPALYMLLSDAQLEENSTVECGLRPTFGRGAGPRIVGGHDAFPGAWPWQVSLQIYEIGLGYIHLCGASLITNNSVVTAAHCTRSSMNPALWRAVIGLHHLHKHSPHTIMRRVKIITIHSSYNKDNYENDIALFTFVRPIKYNDYIQPICLPENVLIKPSYPCYIAGWGRAREKGQTKLILQEAQVEIIPRSTCNRYNWYGGRITWNMVCAGTESGKVDSCQGDSGGPLMCYVPSAARFYLVGITSFGYGCGRPRYPGVYVRTANYRSWIVFNVRSKATAVRFQCFLTMWWVIFHIL</sequence>
<keyword evidence="5" id="KW-1015">Disulfide bond</keyword>
<dbReference type="GO" id="GO:0005576">
    <property type="term" value="C:extracellular region"/>
    <property type="evidence" value="ECO:0007669"/>
    <property type="project" value="UniProtKB-ARBA"/>
</dbReference>
<dbReference type="OrthoDB" id="10051896at2759"/>
<evidence type="ECO:0000256" key="2">
    <source>
        <dbReference type="ARBA" id="ARBA00022670"/>
    </source>
</evidence>
<keyword evidence="2 6" id="KW-0645">Protease</keyword>
<evidence type="ECO:0000256" key="6">
    <source>
        <dbReference type="RuleBase" id="RU363034"/>
    </source>
</evidence>
<dbReference type="AlphaFoldDB" id="A0A803SXH3"/>
<evidence type="ECO:0000256" key="1">
    <source>
        <dbReference type="ARBA" id="ARBA00009228"/>
    </source>
</evidence>
<dbReference type="InterPro" id="IPR001314">
    <property type="entry name" value="Peptidase_S1A"/>
</dbReference>
<dbReference type="GeneTree" id="ENSGT00940000165418"/>
<dbReference type="InterPro" id="IPR043504">
    <property type="entry name" value="Peptidase_S1_PA_chymotrypsin"/>
</dbReference>
<dbReference type="GO" id="GO:0004252">
    <property type="term" value="F:serine-type endopeptidase activity"/>
    <property type="evidence" value="ECO:0007669"/>
    <property type="project" value="InterPro"/>
</dbReference>